<dbReference type="InterPro" id="IPR050327">
    <property type="entry name" value="Proton-linked_MCT"/>
</dbReference>
<comment type="subcellular location">
    <subcellularLocation>
        <location evidence="1">Membrane</location>
        <topology evidence="1">Multi-pass membrane protein</topology>
    </subcellularLocation>
</comment>
<feature type="region of interest" description="Disordered" evidence="3">
    <location>
        <begin position="1"/>
        <end position="22"/>
    </location>
</feature>
<evidence type="ECO:0000313" key="6">
    <source>
        <dbReference type="EMBL" id="KAJ1919337.1"/>
    </source>
</evidence>
<keyword evidence="7" id="KW-1185">Reference proteome</keyword>
<evidence type="ECO:0000256" key="1">
    <source>
        <dbReference type="ARBA" id="ARBA00004141"/>
    </source>
</evidence>
<feature type="transmembrane region" description="Helical" evidence="4">
    <location>
        <begin position="406"/>
        <end position="429"/>
    </location>
</feature>
<keyword evidence="4" id="KW-0812">Transmembrane</keyword>
<dbReference type="GO" id="GO:0016020">
    <property type="term" value="C:membrane"/>
    <property type="evidence" value="ECO:0007669"/>
    <property type="project" value="UniProtKB-SubCell"/>
</dbReference>
<dbReference type="GO" id="GO:0022857">
    <property type="term" value="F:transmembrane transporter activity"/>
    <property type="evidence" value="ECO:0007669"/>
    <property type="project" value="InterPro"/>
</dbReference>
<dbReference type="InterPro" id="IPR011701">
    <property type="entry name" value="MFS"/>
</dbReference>
<name>A0A9W8DUK9_9FUNG</name>
<dbReference type="PROSITE" id="PS50850">
    <property type="entry name" value="MFS"/>
    <property type="match status" value="1"/>
</dbReference>
<dbReference type="PANTHER" id="PTHR11360:SF284">
    <property type="entry name" value="EG:103B4.3 PROTEIN-RELATED"/>
    <property type="match status" value="1"/>
</dbReference>
<dbReference type="InterPro" id="IPR020846">
    <property type="entry name" value="MFS_dom"/>
</dbReference>
<feature type="transmembrane region" description="Helical" evidence="4">
    <location>
        <begin position="279"/>
        <end position="300"/>
    </location>
</feature>
<reference evidence="6" key="1">
    <citation type="submission" date="2022-07" db="EMBL/GenBank/DDBJ databases">
        <title>Phylogenomic reconstructions and comparative analyses of Kickxellomycotina fungi.</title>
        <authorList>
            <person name="Reynolds N.K."/>
            <person name="Stajich J.E."/>
            <person name="Barry K."/>
            <person name="Grigoriev I.V."/>
            <person name="Crous P."/>
            <person name="Smith M.E."/>
        </authorList>
    </citation>
    <scope>NUCLEOTIDE SEQUENCE</scope>
    <source>
        <strain evidence="6">NBRC 100468</strain>
    </source>
</reference>
<evidence type="ECO:0000256" key="2">
    <source>
        <dbReference type="ARBA" id="ARBA00006727"/>
    </source>
</evidence>
<dbReference type="Proteomes" id="UP001150538">
    <property type="component" value="Unassembled WGS sequence"/>
</dbReference>
<protein>
    <recommendedName>
        <fullName evidence="5">Major facilitator superfamily (MFS) profile domain-containing protein</fullName>
    </recommendedName>
</protein>
<evidence type="ECO:0000256" key="4">
    <source>
        <dbReference type="SAM" id="Phobius"/>
    </source>
</evidence>
<feature type="transmembrane region" description="Helical" evidence="4">
    <location>
        <begin position="120"/>
        <end position="142"/>
    </location>
</feature>
<keyword evidence="4" id="KW-1133">Transmembrane helix</keyword>
<sequence>MSIHDLPETRTQSVQDLNDNDYYADTTKKGTLNYKIDEAIDSQASSLHPDIQNSNFDAEKEAGGGGDASQKTPPDGGYGWLVVFSGFAMMMFSLGVANAFGEYQKDYHVELFPDEPMSNIAWIGTLQFACMNLFGILVGILCERMDSRLVTFIGGVIMAISLIAASFIKVLWGLVLTQGLMFGIGGSCCFIPPCSLPSQWFTKKRGLAIGLAVAGSGLGGVWVTPVTHAMIQKLGFGWALRISGILIFVINSCASWFMRPFYPPKKRETIIDFEVLKDIRFMFVFASAVCGTCAYFAPFFYLPTFAMVKDGKSESFGTNLIIAINAASTIGRIGTGFVADRVGRINTLIVCTLMAALSILILWLPFHATGTMIAMTIIYGVFCGGFISLLPVIMADLFGVHRIANIIGLLYVANFCGSIVGAPAMGAILDNVGHGTNFVPTIVFSGVFMLSCTILQVCLRVSVTRKIFVKI</sequence>
<comment type="similarity">
    <text evidence="2">Belongs to the major facilitator superfamily. Monocarboxylate porter (TC 2.A.1.13) family.</text>
</comment>
<feature type="transmembrane region" description="Helical" evidence="4">
    <location>
        <begin position="345"/>
        <end position="366"/>
    </location>
</feature>
<feature type="transmembrane region" description="Helical" evidence="4">
    <location>
        <begin position="372"/>
        <end position="394"/>
    </location>
</feature>
<feature type="transmembrane region" description="Helical" evidence="4">
    <location>
        <begin position="206"/>
        <end position="224"/>
    </location>
</feature>
<feature type="transmembrane region" description="Helical" evidence="4">
    <location>
        <begin position="78"/>
        <end position="100"/>
    </location>
</feature>
<feature type="transmembrane region" description="Helical" evidence="4">
    <location>
        <begin position="320"/>
        <end position="338"/>
    </location>
</feature>
<feature type="transmembrane region" description="Helical" evidence="4">
    <location>
        <begin position="149"/>
        <end position="168"/>
    </location>
</feature>
<evidence type="ECO:0000259" key="5">
    <source>
        <dbReference type="PROSITE" id="PS50850"/>
    </source>
</evidence>
<dbReference type="OrthoDB" id="6509908at2759"/>
<feature type="transmembrane region" description="Helical" evidence="4">
    <location>
        <begin position="236"/>
        <end position="258"/>
    </location>
</feature>
<gene>
    <name evidence="6" type="ORF">H4219_002025</name>
</gene>
<dbReference type="CDD" id="cd17352">
    <property type="entry name" value="MFS_MCT_SLC16"/>
    <property type="match status" value="1"/>
</dbReference>
<comment type="caution">
    <text evidence="6">The sequence shown here is derived from an EMBL/GenBank/DDBJ whole genome shotgun (WGS) entry which is preliminary data.</text>
</comment>
<feature type="transmembrane region" description="Helical" evidence="4">
    <location>
        <begin position="441"/>
        <end position="463"/>
    </location>
</feature>
<proteinExistence type="inferred from homology"/>
<dbReference type="AlphaFoldDB" id="A0A9W8DUK9"/>
<organism evidence="6 7">
    <name type="scientific">Mycoemilia scoparia</name>
    <dbReference type="NCBI Taxonomy" id="417184"/>
    <lineage>
        <taxon>Eukaryota</taxon>
        <taxon>Fungi</taxon>
        <taxon>Fungi incertae sedis</taxon>
        <taxon>Zoopagomycota</taxon>
        <taxon>Kickxellomycotina</taxon>
        <taxon>Kickxellomycetes</taxon>
        <taxon>Kickxellales</taxon>
        <taxon>Kickxellaceae</taxon>
        <taxon>Mycoemilia</taxon>
    </lineage>
</organism>
<dbReference type="InterPro" id="IPR036259">
    <property type="entry name" value="MFS_trans_sf"/>
</dbReference>
<dbReference type="PANTHER" id="PTHR11360">
    <property type="entry name" value="MONOCARBOXYLATE TRANSPORTER"/>
    <property type="match status" value="1"/>
</dbReference>
<evidence type="ECO:0000313" key="7">
    <source>
        <dbReference type="Proteomes" id="UP001150538"/>
    </source>
</evidence>
<dbReference type="Pfam" id="PF07690">
    <property type="entry name" value="MFS_1"/>
    <property type="match status" value="1"/>
</dbReference>
<dbReference type="Gene3D" id="1.20.1250.20">
    <property type="entry name" value="MFS general substrate transporter like domains"/>
    <property type="match status" value="1"/>
</dbReference>
<accession>A0A9W8DUK9</accession>
<keyword evidence="4" id="KW-0472">Membrane</keyword>
<evidence type="ECO:0000256" key="3">
    <source>
        <dbReference type="SAM" id="MobiDB-lite"/>
    </source>
</evidence>
<dbReference type="EMBL" id="JANBPU010000028">
    <property type="protein sequence ID" value="KAJ1919337.1"/>
    <property type="molecule type" value="Genomic_DNA"/>
</dbReference>
<feature type="transmembrane region" description="Helical" evidence="4">
    <location>
        <begin position="174"/>
        <end position="194"/>
    </location>
</feature>
<feature type="region of interest" description="Disordered" evidence="3">
    <location>
        <begin position="50"/>
        <end position="72"/>
    </location>
</feature>
<feature type="domain" description="Major facilitator superfamily (MFS) profile" evidence="5">
    <location>
        <begin position="81"/>
        <end position="464"/>
    </location>
</feature>
<dbReference type="SUPFAM" id="SSF103473">
    <property type="entry name" value="MFS general substrate transporter"/>
    <property type="match status" value="1"/>
</dbReference>